<feature type="transmembrane region" description="Helical" evidence="1">
    <location>
        <begin position="146"/>
        <end position="167"/>
    </location>
</feature>
<dbReference type="Proteomes" id="UP000276526">
    <property type="component" value="Unassembled WGS sequence"/>
</dbReference>
<evidence type="ECO:0000259" key="2">
    <source>
        <dbReference type="Pfam" id="PF19124"/>
    </source>
</evidence>
<feature type="transmembrane region" description="Helical" evidence="1">
    <location>
        <begin position="237"/>
        <end position="260"/>
    </location>
</feature>
<keyword evidence="1" id="KW-0812">Transmembrane</keyword>
<feature type="transmembrane region" description="Helical" evidence="1">
    <location>
        <begin position="80"/>
        <end position="103"/>
    </location>
</feature>
<dbReference type="InterPro" id="IPR043831">
    <property type="entry name" value="DUF5808"/>
</dbReference>
<evidence type="ECO:0000313" key="3">
    <source>
        <dbReference type="EMBL" id="RRO87280.1"/>
    </source>
</evidence>
<comment type="caution">
    <text evidence="3">The sequence shown here is derived from an EMBL/GenBank/DDBJ whole genome shotgun (WGS) entry which is preliminary data.</text>
</comment>
<dbReference type="AlphaFoldDB" id="A0A426Q0H2"/>
<dbReference type="Pfam" id="PF19124">
    <property type="entry name" value="DUF5808"/>
    <property type="match status" value="1"/>
</dbReference>
<feature type="domain" description="DUF5808" evidence="2">
    <location>
        <begin position="342"/>
        <end position="367"/>
    </location>
</feature>
<proteinExistence type="predicted"/>
<feature type="transmembrane region" description="Helical" evidence="1">
    <location>
        <begin position="58"/>
        <end position="74"/>
    </location>
</feature>
<accession>A0A426Q0H2</accession>
<evidence type="ECO:0000313" key="4">
    <source>
        <dbReference type="Proteomes" id="UP000276526"/>
    </source>
</evidence>
<gene>
    <name evidence="3" type="ORF">CXF48_03730</name>
</gene>
<keyword evidence="1" id="KW-1133">Transmembrane helix</keyword>
<feature type="transmembrane region" description="Helical" evidence="1">
    <location>
        <begin position="272"/>
        <end position="297"/>
    </location>
</feature>
<sequence length="389" mass="40198">MNVLSAMTVVAGVLPIGVVMWLLPTLSQPTVPLGVSVPAARADDPAVRSATGRYRQRVLTATAVAVVCVFLLAVPDGEVWSWLTPLVPPLGLIAVGTAAWLAGRARLRRVRDREDWYGDVRTGVVGSVVGGAGSSVTRIVTPGVPWIWYVASAAVTVAATVTLAGRWGSIPETVVTHLDRFGRPDGWGSRSIGDVFLAQWFALGVTVVMIGVAVALSRIDVRARSAVSAAARARTAVSLSVAQEGLAVLTLLLSLGFAAVGLTTALPELQAWTTAAVALMTVGSVVAVLGVLVAVVVRGRTVDDAARRGAVADAGVRTPGGDVVEPLDHGAYYKAGMIYHNPDDPAVFVDRRHGVGVTVNTATWQGKALLAALVVLVVVVVAVVLAAAV</sequence>
<feature type="transmembrane region" description="Helical" evidence="1">
    <location>
        <begin position="368"/>
        <end position="388"/>
    </location>
</feature>
<reference evidence="3 4" key="1">
    <citation type="submission" date="2018-01" db="EMBL/GenBank/DDBJ databases">
        <title>Twenty Corynebacterium bovis Genomes.</title>
        <authorList>
            <person name="Gulvik C.A."/>
        </authorList>
    </citation>
    <scope>NUCLEOTIDE SEQUENCE [LARGE SCALE GENOMIC DNA]</scope>
    <source>
        <strain evidence="3 4">F6900</strain>
    </source>
</reference>
<protein>
    <recommendedName>
        <fullName evidence="2">DUF5808 domain-containing protein</fullName>
    </recommendedName>
</protein>
<name>A0A426Q0H2_9CORY</name>
<dbReference type="RefSeq" id="WP_125173160.1">
    <property type="nucleotide sequence ID" value="NZ_JAPJOD010000020.1"/>
</dbReference>
<feature type="transmembrane region" description="Helical" evidence="1">
    <location>
        <begin position="6"/>
        <end position="23"/>
    </location>
</feature>
<keyword evidence="1" id="KW-0472">Membrane</keyword>
<organism evidence="3 4">
    <name type="scientific">Corynebacterium bovis</name>
    <dbReference type="NCBI Taxonomy" id="36808"/>
    <lineage>
        <taxon>Bacteria</taxon>
        <taxon>Bacillati</taxon>
        <taxon>Actinomycetota</taxon>
        <taxon>Actinomycetes</taxon>
        <taxon>Mycobacteriales</taxon>
        <taxon>Corynebacteriaceae</taxon>
        <taxon>Corynebacterium</taxon>
    </lineage>
</organism>
<feature type="transmembrane region" description="Helical" evidence="1">
    <location>
        <begin position="197"/>
        <end position="216"/>
    </location>
</feature>
<evidence type="ECO:0000256" key="1">
    <source>
        <dbReference type="SAM" id="Phobius"/>
    </source>
</evidence>
<dbReference type="EMBL" id="PQNK01000004">
    <property type="protein sequence ID" value="RRO87280.1"/>
    <property type="molecule type" value="Genomic_DNA"/>
</dbReference>